<keyword evidence="1" id="KW-0472">Membrane</keyword>
<feature type="transmembrane region" description="Helical" evidence="1">
    <location>
        <begin position="20"/>
        <end position="39"/>
    </location>
</feature>
<reference evidence="2 3" key="1">
    <citation type="journal article" date="2019" name="Nat. Ecol. Evol.">
        <title>Megaphylogeny resolves global patterns of mushroom evolution.</title>
        <authorList>
            <person name="Varga T."/>
            <person name="Krizsan K."/>
            <person name="Foldi C."/>
            <person name="Dima B."/>
            <person name="Sanchez-Garcia M."/>
            <person name="Sanchez-Ramirez S."/>
            <person name="Szollosi G.J."/>
            <person name="Szarkandi J.G."/>
            <person name="Papp V."/>
            <person name="Albert L."/>
            <person name="Andreopoulos W."/>
            <person name="Angelini C."/>
            <person name="Antonin V."/>
            <person name="Barry K.W."/>
            <person name="Bougher N.L."/>
            <person name="Buchanan P."/>
            <person name="Buyck B."/>
            <person name="Bense V."/>
            <person name="Catcheside P."/>
            <person name="Chovatia M."/>
            <person name="Cooper J."/>
            <person name="Damon W."/>
            <person name="Desjardin D."/>
            <person name="Finy P."/>
            <person name="Geml J."/>
            <person name="Haridas S."/>
            <person name="Hughes K."/>
            <person name="Justo A."/>
            <person name="Karasinski D."/>
            <person name="Kautmanova I."/>
            <person name="Kiss B."/>
            <person name="Kocsube S."/>
            <person name="Kotiranta H."/>
            <person name="LaButti K.M."/>
            <person name="Lechner B.E."/>
            <person name="Liimatainen K."/>
            <person name="Lipzen A."/>
            <person name="Lukacs Z."/>
            <person name="Mihaltcheva S."/>
            <person name="Morgado L.N."/>
            <person name="Niskanen T."/>
            <person name="Noordeloos M.E."/>
            <person name="Ohm R.A."/>
            <person name="Ortiz-Santana B."/>
            <person name="Ovrebo C."/>
            <person name="Racz N."/>
            <person name="Riley R."/>
            <person name="Savchenko A."/>
            <person name="Shiryaev A."/>
            <person name="Soop K."/>
            <person name="Spirin V."/>
            <person name="Szebenyi C."/>
            <person name="Tomsovsky M."/>
            <person name="Tulloss R.E."/>
            <person name="Uehling J."/>
            <person name="Grigoriev I.V."/>
            <person name="Vagvolgyi C."/>
            <person name="Papp T."/>
            <person name="Martin F.M."/>
            <person name="Miettinen O."/>
            <person name="Hibbett D.S."/>
            <person name="Nagy L.G."/>
        </authorList>
    </citation>
    <scope>NUCLEOTIDE SEQUENCE [LARGE SCALE GENOMIC DNA]</scope>
    <source>
        <strain evidence="2 3">CBS 166.37</strain>
    </source>
</reference>
<keyword evidence="3" id="KW-1185">Reference proteome</keyword>
<name>A0A5C3M531_9AGAR</name>
<dbReference type="STRING" id="68775.A0A5C3M531"/>
<feature type="transmembrane region" description="Helical" evidence="1">
    <location>
        <begin position="76"/>
        <end position="99"/>
    </location>
</feature>
<protein>
    <submittedName>
        <fullName evidence="2">Uncharacterized protein</fullName>
    </submittedName>
</protein>
<dbReference type="OrthoDB" id="3339358at2759"/>
<feature type="transmembrane region" description="Helical" evidence="1">
    <location>
        <begin position="225"/>
        <end position="248"/>
    </location>
</feature>
<dbReference type="EMBL" id="ML213598">
    <property type="protein sequence ID" value="TFK39997.1"/>
    <property type="molecule type" value="Genomic_DNA"/>
</dbReference>
<proteinExistence type="predicted"/>
<keyword evidence="1" id="KW-0812">Transmembrane</keyword>
<feature type="transmembrane region" description="Helical" evidence="1">
    <location>
        <begin position="185"/>
        <end position="204"/>
    </location>
</feature>
<dbReference type="AlphaFoldDB" id="A0A5C3M531"/>
<gene>
    <name evidence="2" type="ORF">BDQ12DRAFT_649688</name>
</gene>
<evidence type="ECO:0000313" key="2">
    <source>
        <dbReference type="EMBL" id="TFK39997.1"/>
    </source>
</evidence>
<feature type="transmembrane region" description="Helical" evidence="1">
    <location>
        <begin position="135"/>
        <end position="155"/>
    </location>
</feature>
<accession>A0A5C3M531</accession>
<dbReference type="Proteomes" id="UP000308652">
    <property type="component" value="Unassembled WGS sequence"/>
</dbReference>
<organism evidence="2 3">
    <name type="scientific">Crucibulum laeve</name>
    <dbReference type="NCBI Taxonomy" id="68775"/>
    <lineage>
        <taxon>Eukaryota</taxon>
        <taxon>Fungi</taxon>
        <taxon>Dikarya</taxon>
        <taxon>Basidiomycota</taxon>
        <taxon>Agaricomycotina</taxon>
        <taxon>Agaricomycetes</taxon>
        <taxon>Agaricomycetidae</taxon>
        <taxon>Agaricales</taxon>
        <taxon>Agaricineae</taxon>
        <taxon>Nidulariaceae</taxon>
        <taxon>Crucibulum</taxon>
    </lineage>
</organism>
<evidence type="ECO:0000256" key="1">
    <source>
        <dbReference type="SAM" id="Phobius"/>
    </source>
</evidence>
<feature type="transmembrane region" description="Helical" evidence="1">
    <location>
        <begin position="162"/>
        <end position="179"/>
    </location>
</feature>
<feature type="transmembrane region" description="Helical" evidence="1">
    <location>
        <begin position="106"/>
        <end position="123"/>
    </location>
</feature>
<sequence>MSRIHIPSTNNANDSGWIRLLTPGHVLIPTLVLLIYPSWTLPPFAPRQIIDSNDLFPLLSAPWSPPTSLSAFLSRLIQSVLLFHLPITTVGTCYLIWVFIALARSFVAYILTRGVGWACPWLFSHYSTYEVSAGFGPMLLAYCYLTGVPDILKLLSTQLDRRIGILPFLVGLCLTLCLLDQEPWTYAVTAVFTGGVVLFYNIIFHRSTSIRHPMVLDGSQAPNHVRMGSLVSAVVLSVLSISASYWLLSFRPDAPVHMPYAPLPPAPLLDILVLTFPRRNITASSVAMITTIDSYLPHLTPEVTLSVFTHSASHRAFQNAKEHFSHTNITFYTDTDSHPEAEQGQYLHAAEAFRWETEKRVDQQAEWVMLIEDDFPICGPGEKGWGAVERVMQILEAGRPKGSNIPTRRGGFVGTGGSGLIIHRTLLPVLSHLLRTYSDHIAQLPLNVPIRPADLVIQDCLLGSDPLCPAKQEGGLVITSRLVMDHIGGMISTNTHKPQNNDKWRCGWRHPFHGRKEVDVVVVDAHW</sequence>
<evidence type="ECO:0000313" key="3">
    <source>
        <dbReference type="Proteomes" id="UP000308652"/>
    </source>
</evidence>
<keyword evidence="1" id="KW-1133">Transmembrane helix</keyword>